<reference evidence="1 2" key="1">
    <citation type="journal article" date="2013" name="Genome Biol.">
        <title>Genome of Acanthamoeba castellanii highlights extensive lateral gene transfer and early evolution of tyrosine kinase signaling.</title>
        <authorList>
            <person name="Clarke M."/>
            <person name="Lohan A.J."/>
            <person name="Liu B."/>
            <person name="Lagkouvardos I."/>
            <person name="Roy S."/>
            <person name="Zafar N."/>
            <person name="Bertelli C."/>
            <person name="Schilde C."/>
            <person name="Kianianmomeni A."/>
            <person name="Burglin T.R."/>
            <person name="Frech C."/>
            <person name="Turcotte B."/>
            <person name="Kopec K.O."/>
            <person name="Synnott J.M."/>
            <person name="Choo C."/>
            <person name="Paponov I."/>
            <person name="Finkler A."/>
            <person name="Soon Heng Tan C."/>
            <person name="Hutchins A.P."/>
            <person name="Weinmeier T."/>
            <person name="Rattei T."/>
            <person name="Chu J.S."/>
            <person name="Gimenez G."/>
            <person name="Irimia M."/>
            <person name="Rigden D.J."/>
            <person name="Fitzpatrick D.A."/>
            <person name="Lorenzo-Morales J."/>
            <person name="Bateman A."/>
            <person name="Chiu C.H."/>
            <person name="Tang P."/>
            <person name="Hegemann P."/>
            <person name="Fromm H."/>
            <person name="Raoult D."/>
            <person name="Greub G."/>
            <person name="Miranda-Saavedra D."/>
            <person name="Chen N."/>
            <person name="Nash P."/>
            <person name="Ginger M.L."/>
            <person name="Horn M."/>
            <person name="Schaap P."/>
            <person name="Caler L."/>
            <person name="Loftus B."/>
        </authorList>
    </citation>
    <scope>NUCLEOTIDE SEQUENCE [LARGE SCALE GENOMIC DNA]</scope>
    <source>
        <strain evidence="1 2">Neff</strain>
    </source>
</reference>
<accession>L8GZ79</accession>
<dbReference type="EMBL" id="KB007960">
    <property type="protein sequence ID" value="ELR18305.1"/>
    <property type="molecule type" value="Genomic_DNA"/>
</dbReference>
<dbReference type="OrthoDB" id="4735278at2759"/>
<dbReference type="AlphaFoldDB" id="L8GZ79"/>
<dbReference type="VEuPathDB" id="AmoebaDB:ACA1_371300"/>
<name>L8GZ79_ACACF</name>
<dbReference type="InterPro" id="IPR036770">
    <property type="entry name" value="Ankyrin_rpt-contain_sf"/>
</dbReference>
<protein>
    <submittedName>
        <fullName evidence="1">Ankyrin 2,3/unc44, putative</fullName>
    </submittedName>
</protein>
<organism evidence="1 2">
    <name type="scientific">Acanthamoeba castellanii (strain ATCC 30010 / Neff)</name>
    <dbReference type="NCBI Taxonomy" id="1257118"/>
    <lineage>
        <taxon>Eukaryota</taxon>
        <taxon>Amoebozoa</taxon>
        <taxon>Discosea</taxon>
        <taxon>Longamoebia</taxon>
        <taxon>Centramoebida</taxon>
        <taxon>Acanthamoebidae</taxon>
        <taxon>Acanthamoeba</taxon>
    </lineage>
</organism>
<proteinExistence type="predicted"/>
<dbReference type="Proteomes" id="UP000011083">
    <property type="component" value="Unassembled WGS sequence"/>
</dbReference>
<dbReference type="SUPFAM" id="SSF48403">
    <property type="entry name" value="Ankyrin repeat"/>
    <property type="match status" value="1"/>
</dbReference>
<keyword evidence="2" id="KW-1185">Reference proteome</keyword>
<dbReference type="Gene3D" id="1.25.40.20">
    <property type="entry name" value="Ankyrin repeat-containing domain"/>
    <property type="match status" value="1"/>
</dbReference>
<dbReference type="RefSeq" id="XP_004340325.1">
    <property type="nucleotide sequence ID" value="XM_004340277.1"/>
</dbReference>
<sequence length="152" mass="16949">MSNTTPTKHDNIQRCIQAAYEGDLDTVKSLTGYRCIRTLERAIEGGHLPVIEFILSEGSAIQRSSCRDAIAAGHFEVLKFLRSRGAKLDHGVVYMAAQVGRIDMLHARIRQRLKADIRTFGHSDAAAQTGGLELGVSCTTFYTKTCFTRRWF</sequence>
<evidence type="ECO:0000313" key="2">
    <source>
        <dbReference type="Proteomes" id="UP000011083"/>
    </source>
</evidence>
<dbReference type="GeneID" id="14918945"/>
<evidence type="ECO:0000313" key="1">
    <source>
        <dbReference type="EMBL" id="ELR18305.1"/>
    </source>
</evidence>
<gene>
    <name evidence="1" type="ORF">ACA1_371300</name>
</gene>
<dbReference type="KEGG" id="acan:ACA1_371300"/>